<protein>
    <submittedName>
        <fullName evidence="1">Uncharacterized protein</fullName>
    </submittedName>
</protein>
<dbReference type="EMBL" id="UOFJ01000150">
    <property type="protein sequence ID" value="VAW64808.1"/>
    <property type="molecule type" value="Genomic_DNA"/>
</dbReference>
<evidence type="ECO:0000313" key="1">
    <source>
        <dbReference type="EMBL" id="VAW64808.1"/>
    </source>
</evidence>
<accession>A0A3B0X984</accession>
<sequence length="129" mass="14692">MTKALPVSDDKKLRVIYRVEPGCLGPDGRKTIEDFCHFAQPQIQLPVAPAPDIGTGLVSWADLIICQLLPRNDKKLPELQYQINNKSLSHEKAAKYIAMFDRQLNDFEDEIHEKLADLIDTHLARRSKL</sequence>
<name>A0A3B0X984_9ZZZZ</name>
<gene>
    <name evidence="1" type="ORF">MNBD_GAMMA10-1820</name>
</gene>
<organism evidence="1">
    <name type="scientific">hydrothermal vent metagenome</name>
    <dbReference type="NCBI Taxonomy" id="652676"/>
    <lineage>
        <taxon>unclassified sequences</taxon>
        <taxon>metagenomes</taxon>
        <taxon>ecological metagenomes</taxon>
    </lineage>
</organism>
<reference evidence="1" key="1">
    <citation type="submission" date="2018-06" db="EMBL/GenBank/DDBJ databases">
        <authorList>
            <person name="Zhirakovskaya E."/>
        </authorList>
    </citation>
    <scope>NUCLEOTIDE SEQUENCE</scope>
</reference>
<proteinExistence type="predicted"/>
<dbReference type="AlphaFoldDB" id="A0A3B0X984"/>